<evidence type="ECO:0000256" key="3">
    <source>
        <dbReference type="ARBA" id="ARBA00023015"/>
    </source>
</evidence>
<evidence type="ECO:0000256" key="1">
    <source>
        <dbReference type="ARBA" id="ARBA00005820"/>
    </source>
</evidence>
<dbReference type="InterPro" id="IPR016032">
    <property type="entry name" value="Sig_transdc_resp-reg_C-effctor"/>
</dbReference>
<dbReference type="SUPFAM" id="SSF46894">
    <property type="entry name" value="C-terminal effector domain of the bipartite response regulators"/>
    <property type="match status" value="1"/>
</dbReference>
<proteinExistence type="inferred from homology"/>
<evidence type="ECO:0000256" key="2">
    <source>
        <dbReference type="ARBA" id="ARBA00023012"/>
    </source>
</evidence>
<name>A0ABQ3SBW4_9ACTN</name>
<evidence type="ECO:0000256" key="5">
    <source>
        <dbReference type="ARBA" id="ARBA00023163"/>
    </source>
</evidence>
<keyword evidence="4" id="KW-0238">DNA-binding</keyword>
<keyword evidence="9" id="KW-1185">Reference proteome</keyword>
<dbReference type="Pfam" id="PF00486">
    <property type="entry name" value="Trans_reg_C"/>
    <property type="match status" value="1"/>
</dbReference>
<evidence type="ECO:0000313" key="9">
    <source>
        <dbReference type="Proteomes" id="UP000649259"/>
    </source>
</evidence>
<dbReference type="InterPro" id="IPR051677">
    <property type="entry name" value="AfsR-DnrI-RedD_regulator"/>
</dbReference>
<dbReference type="Gene3D" id="1.25.40.10">
    <property type="entry name" value="Tetratricopeptide repeat domain"/>
    <property type="match status" value="1"/>
</dbReference>
<comment type="caution">
    <text evidence="8">The sequence shown here is derived from an EMBL/GenBank/DDBJ whole genome shotgun (WGS) entry which is preliminary data.</text>
</comment>
<dbReference type="Proteomes" id="UP000649259">
    <property type="component" value="Unassembled WGS sequence"/>
</dbReference>
<dbReference type="PANTHER" id="PTHR35807:SF1">
    <property type="entry name" value="TRANSCRIPTIONAL REGULATOR REDD"/>
    <property type="match status" value="1"/>
</dbReference>
<dbReference type="SUPFAM" id="SSF48452">
    <property type="entry name" value="TPR-like"/>
    <property type="match status" value="1"/>
</dbReference>
<dbReference type="Gene3D" id="1.10.10.10">
    <property type="entry name" value="Winged helix-like DNA-binding domain superfamily/Winged helix DNA-binding domain"/>
    <property type="match status" value="1"/>
</dbReference>
<organism evidence="8 9">
    <name type="scientific">Streptomyces asoensis</name>
    <dbReference type="NCBI Taxonomy" id="249586"/>
    <lineage>
        <taxon>Bacteria</taxon>
        <taxon>Bacillati</taxon>
        <taxon>Actinomycetota</taxon>
        <taxon>Actinomycetes</taxon>
        <taxon>Kitasatosporales</taxon>
        <taxon>Streptomycetaceae</taxon>
        <taxon>Streptomyces</taxon>
    </lineage>
</organism>
<protein>
    <recommendedName>
        <fullName evidence="10">OmpR/PhoB-type domain-containing protein</fullName>
    </recommendedName>
</protein>
<evidence type="ECO:0000259" key="7">
    <source>
        <dbReference type="SMART" id="SM01043"/>
    </source>
</evidence>
<comment type="similarity">
    <text evidence="1">Belongs to the AfsR/DnrI/RedD regulatory family.</text>
</comment>
<dbReference type="SMART" id="SM00862">
    <property type="entry name" value="Trans_reg_C"/>
    <property type="match status" value="1"/>
</dbReference>
<dbReference type="PANTHER" id="PTHR35807">
    <property type="entry name" value="TRANSCRIPTIONAL REGULATOR REDD-RELATED"/>
    <property type="match status" value="1"/>
</dbReference>
<dbReference type="InterPro" id="IPR036388">
    <property type="entry name" value="WH-like_DNA-bd_sf"/>
</dbReference>
<evidence type="ECO:0000259" key="6">
    <source>
        <dbReference type="SMART" id="SM00862"/>
    </source>
</evidence>
<feature type="domain" description="OmpR/PhoB-type" evidence="6">
    <location>
        <begin position="17"/>
        <end position="95"/>
    </location>
</feature>
<reference evidence="9" key="1">
    <citation type="submission" date="2023-07" db="EMBL/GenBank/DDBJ databases">
        <title>Whole genome shotgun sequence of Streptomyces cacaoi subsp. asoensis NBRC 13813.</title>
        <authorList>
            <person name="Komaki H."/>
            <person name="Tamura T."/>
        </authorList>
    </citation>
    <scope>NUCLEOTIDE SEQUENCE [LARGE SCALE GENOMIC DNA]</scope>
    <source>
        <strain evidence="9">NBRC 13813</strain>
    </source>
</reference>
<accession>A0ABQ3SBW4</accession>
<keyword evidence="2" id="KW-0902">Two-component regulatory system</keyword>
<dbReference type="SMART" id="SM01043">
    <property type="entry name" value="BTAD"/>
    <property type="match status" value="1"/>
</dbReference>
<gene>
    <name evidence="8" type="ORF">Saso_72660</name>
</gene>
<feature type="domain" description="Bacterial transcriptional activator" evidence="7">
    <location>
        <begin position="102"/>
        <end position="246"/>
    </location>
</feature>
<dbReference type="InterPro" id="IPR001867">
    <property type="entry name" value="OmpR/PhoB-type_DNA-bd"/>
</dbReference>
<dbReference type="GeneID" id="91475025"/>
<evidence type="ECO:0000313" key="8">
    <source>
        <dbReference type="EMBL" id="GHI65616.1"/>
    </source>
</evidence>
<keyword evidence="5" id="KW-0804">Transcription</keyword>
<dbReference type="EMBL" id="BNEB01000005">
    <property type="protein sequence ID" value="GHI65616.1"/>
    <property type="molecule type" value="Genomic_DNA"/>
</dbReference>
<keyword evidence="3" id="KW-0805">Transcription regulation</keyword>
<sequence length="267" mass="29958">MEIQLLGCVEARARSGGDKLPLPHGTKLLLAALAWTPGAFVADETLIERVWQERRPQHPREALYIQATRLRKALRADGQCAEGFELIRKRGGYVLAIDEHGVDTARFRALVRRAQQEARAGESDAAVGLYAQALELWRGEPLSDVRTPWAESTRVTLRREHREALIASTELYLRAGRHEECLPQLHWLAEMHPFDEKVTGLLMLALHRGGRQADALHCYQVLRLRMVDLLGCEPGPELRSLHERILARDPRLRPRPAGAYAASAASA</sequence>
<evidence type="ECO:0000256" key="4">
    <source>
        <dbReference type="ARBA" id="ARBA00023125"/>
    </source>
</evidence>
<dbReference type="Pfam" id="PF03704">
    <property type="entry name" value="BTAD"/>
    <property type="match status" value="1"/>
</dbReference>
<dbReference type="InterPro" id="IPR011990">
    <property type="entry name" value="TPR-like_helical_dom_sf"/>
</dbReference>
<dbReference type="InterPro" id="IPR005158">
    <property type="entry name" value="BTAD"/>
</dbReference>
<dbReference type="CDD" id="cd15831">
    <property type="entry name" value="BTAD"/>
    <property type="match status" value="1"/>
</dbReference>
<dbReference type="RefSeq" id="WP_189920105.1">
    <property type="nucleotide sequence ID" value="NZ_BMSI01000003.1"/>
</dbReference>
<evidence type="ECO:0008006" key="10">
    <source>
        <dbReference type="Google" id="ProtNLM"/>
    </source>
</evidence>